<dbReference type="Pfam" id="PF01041">
    <property type="entry name" value="DegT_DnrJ_EryC1"/>
    <property type="match status" value="1"/>
</dbReference>
<dbReference type="Proteomes" id="UP000237846">
    <property type="component" value="Unassembled WGS sequence"/>
</dbReference>
<keyword evidence="7" id="KW-1185">Reference proteome</keyword>
<evidence type="ECO:0000256" key="5">
    <source>
        <dbReference type="RuleBase" id="RU004508"/>
    </source>
</evidence>
<gene>
    <name evidence="6" type="ORF">CLV72_101985</name>
</gene>
<dbReference type="InterPro" id="IPR015424">
    <property type="entry name" value="PyrdxlP-dep_Trfase"/>
</dbReference>
<dbReference type="SUPFAM" id="SSF53383">
    <property type="entry name" value="PLP-dependent transferases"/>
    <property type="match status" value="1"/>
</dbReference>
<dbReference type="GO" id="GO:0030170">
    <property type="term" value="F:pyridoxal phosphate binding"/>
    <property type="evidence" value="ECO:0007669"/>
    <property type="project" value="TreeGrafter"/>
</dbReference>
<dbReference type="PANTHER" id="PTHR30244:SF36">
    <property type="entry name" value="3-OXO-GLUCOSE-6-PHOSPHATE:GLUTAMATE AMINOTRANSFERASE"/>
    <property type="match status" value="1"/>
</dbReference>
<dbReference type="InterPro" id="IPR000653">
    <property type="entry name" value="DegT/StrS_aminotransferase"/>
</dbReference>
<dbReference type="RefSeq" id="WP_211302695.1">
    <property type="nucleotide sequence ID" value="NZ_PVZC01000001.1"/>
</dbReference>
<reference evidence="6 7" key="1">
    <citation type="submission" date="2018-03" db="EMBL/GenBank/DDBJ databases">
        <title>Genomic Encyclopedia of Archaeal and Bacterial Type Strains, Phase II (KMG-II): from individual species to whole genera.</title>
        <authorList>
            <person name="Goeker M."/>
        </authorList>
    </citation>
    <scope>NUCLEOTIDE SEQUENCE [LARGE SCALE GENOMIC DNA]</scope>
    <source>
        <strain evidence="6 7">DSM 45601</strain>
    </source>
</reference>
<evidence type="ECO:0000256" key="4">
    <source>
        <dbReference type="PIRSR" id="PIRSR000390-2"/>
    </source>
</evidence>
<keyword evidence="1 4" id="KW-0663">Pyridoxal phosphate</keyword>
<dbReference type="PIRSF" id="PIRSF000390">
    <property type="entry name" value="PLP_StrS"/>
    <property type="match status" value="1"/>
</dbReference>
<protein>
    <submittedName>
        <fullName evidence="6">dTDP-4-amino-4,6-dideoxygalactose transaminase</fullName>
    </submittedName>
</protein>
<name>A0A2T0QEV6_9ACTN</name>
<evidence type="ECO:0000256" key="3">
    <source>
        <dbReference type="PIRSR" id="PIRSR000390-1"/>
    </source>
</evidence>
<evidence type="ECO:0000313" key="6">
    <source>
        <dbReference type="EMBL" id="PRY02383.1"/>
    </source>
</evidence>
<dbReference type="GO" id="GO:0008483">
    <property type="term" value="F:transaminase activity"/>
    <property type="evidence" value="ECO:0007669"/>
    <property type="project" value="TreeGrafter"/>
</dbReference>
<evidence type="ECO:0000256" key="1">
    <source>
        <dbReference type="ARBA" id="ARBA00022898"/>
    </source>
</evidence>
<dbReference type="InterPro" id="IPR015422">
    <property type="entry name" value="PyrdxlP-dep_Trfase_small"/>
</dbReference>
<comment type="similarity">
    <text evidence="2 5">Belongs to the DegT/DnrJ/EryC1 family.</text>
</comment>
<dbReference type="CDD" id="cd00616">
    <property type="entry name" value="AHBA_syn"/>
    <property type="match status" value="1"/>
</dbReference>
<dbReference type="GO" id="GO:0000271">
    <property type="term" value="P:polysaccharide biosynthetic process"/>
    <property type="evidence" value="ECO:0007669"/>
    <property type="project" value="TreeGrafter"/>
</dbReference>
<comment type="caution">
    <text evidence="6">The sequence shown here is derived from an EMBL/GenBank/DDBJ whole genome shotgun (WGS) entry which is preliminary data.</text>
</comment>
<dbReference type="Gene3D" id="3.90.1150.10">
    <property type="entry name" value="Aspartate Aminotransferase, domain 1"/>
    <property type="match status" value="1"/>
</dbReference>
<dbReference type="PANTHER" id="PTHR30244">
    <property type="entry name" value="TRANSAMINASE"/>
    <property type="match status" value="1"/>
</dbReference>
<organism evidence="6 7">
    <name type="scientific">Allonocardiopsis opalescens</name>
    <dbReference type="NCBI Taxonomy" id="1144618"/>
    <lineage>
        <taxon>Bacteria</taxon>
        <taxon>Bacillati</taxon>
        <taxon>Actinomycetota</taxon>
        <taxon>Actinomycetes</taxon>
        <taxon>Streptosporangiales</taxon>
        <taxon>Allonocardiopsis</taxon>
    </lineage>
</organism>
<feature type="modified residue" description="N6-(pyridoxal phosphate)lysine" evidence="4">
    <location>
        <position position="199"/>
    </location>
</feature>
<sequence>MTAPTPATPRTAPPIPFFPPDLFEADREALLDTVHAVGTGAAQKFILGGHTAGFEQALRESLGAAEVVACSSGTSALTLVLAAMGVEPGDEVVVPAFGCAPLAATVANLGARPVFADIDPVSLTIDPDAAERLITPRTAALMPAHLFSVMADMPRFRELADRYGLRLVEDSAVAQGGVLRGRPAGRWGDAGVFSFVQVKTFGMPGEGGAVVTDDPALAGRVRMLRNHGQDGARRFVHHVVGHNSRFDELQAAFQLHRLPGLPERLARRAEIARRYSARFAPLAGAGITAPQAGGDGRCHYVYTVLAERRDALRAHLAAKGVDTHVYYPRTLPAQPAFAHFAPPGARWPNAESAAARNLSLPLYPHLTDEQVEHIADTVCAFADRTGEVR</sequence>
<evidence type="ECO:0000313" key="7">
    <source>
        <dbReference type="Proteomes" id="UP000237846"/>
    </source>
</evidence>
<accession>A0A2T0QEV6</accession>
<proteinExistence type="inferred from homology"/>
<dbReference type="InterPro" id="IPR015421">
    <property type="entry name" value="PyrdxlP-dep_Trfase_major"/>
</dbReference>
<feature type="active site" description="Proton acceptor" evidence="3">
    <location>
        <position position="199"/>
    </location>
</feature>
<evidence type="ECO:0000256" key="2">
    <source>
        <dbReference type="ARBA" id="ARBA00037999"/>
    </source>
</evidence>
<dbReference type="Gene3D" id="3.40.640.10">
    <property type="entry name" value="Type I PLP-dependent aspartate aminotransferase-like (Major domain)"/>
    <property type="match status" value="1"/>
</dbReference>
<dbReference type="AlphaFoldDB" id="A0A2T0QEV6"/>
<dbReference type="EMBL" id="PVZC01000001">
    <property type="protein sequence ID" value="PRY02383.1"/>
    <property type="molecule type" value="Genomic_DNA"/>
</dbReference>